<dbReference type="AlphaFoldDB" id="A0AAW0ILP8"/>
<feature type="domain" description="RRM" evidence="5">
    <location>
        <begin position="6"/>
        <end position="82"/>
    </location>
</feature>
<keyword evidence="2 3" id="KW-0694">RNA-binding</keyword>
<keyword evidence="1" id="KW-0677">Repeat</keyword>
<reference evidence="6 7" key="1">
    <citation type="journal article" date="2018" name="Sci. Data">
        <title>The draft genome sequence of cork oak.</title>
        <authorList>
            <person name="Ramos A.M."/>
            <person name="Usie A."/>
            <person name="Barbosa P."/>
            <person name="Barros P.M."/>
            <person name="Capote T."/>
            <person name="Chaves I."/>
            <person name="Simoes F."/>
            <person name="Abreu I."/>
            <person name="Carrasquinho I."/>
            <person name="Faro C."/>
            <person name="Guimaraes J.B."/>
            <person name="Mendonca D."/>
            <person name="Nobrega F."/>
            <person name="Rodrigues L."/>
            <person name="Saibo N.J.M."/>
            <person name="Varela M.C."/>
            <person name="Egas C."/>
            <person name="Matos J."/>
            <person name="Miguel C.M."/>
            <person name="Oliveira M.M."/>
            <person name="Ricardo C.P."/>
            <person name="Goncalves S."/>
        </authorList>
    </citation>
    <scope>NUCLEOTIDE SEQUENCE [LARGE SCALE GENOMIC DNA]</scope>
    <source>
        <strain evidence="7">cv. HL8</strain>
    </source>
</reference>
<dbReference type="PANTHER" id="PTHR48032:SF6">
    <property type="entry name" value="RNA-BINDING (RRM_RBD_RNP MOTIFS) FAMILY PROTEIN"/>
    <property type="match status" value="1"/>
</dbReference>
<gene>
    <name evidence="6" type="primary">RNP1_12</name>
    <name evidence="6" type="ORF">CFP56_001870</name>
</gene>
<dbReference type="PANTHER" id="PTHR48032">
    <property type="entry name" value="RNA-BINDING PROTEIN MUSASHI HOMOLOG RBP6"/>
    <property type="match status" value="1"/>
</dbReference>
<feature type="domain" description="RRM" evidence="5">
    <location>
        <begin position="106"/>
        <end position="183"/>
    </location>
</feature>
<evidence type="ECO:0000256" key="1">
    <source>
        <dbReference type="ARBA" id="ARBA00022737"/>
    </source>
</evidence>
<evidence type="ECO:0000256" key="4">
    <source>
        <dbReference type="SAM" id="MobiDB-lite"/>
    </source>
</evidence>
<organism evidence="6 7">
    <name type="scientific">Quercus suber</name>
    <name type="common">Cork oak</name>
    <dbReference type="NCBI Taxonomy" id="58331"/>
    <lineage>
        <taxon>Eukaryota</taxon>
        <taxon>Viridiplantae</taxon>
        <taxon>Streptophyta</taxon>
        <taxon>Embryophyta</taxon>
        <taxon>Tracheophyta</taxon>
        <taxon>Spermatophyta</taxon>
        <taxon>Magnoliopsida</taxon>
        <taxon>eudicotyledons</taxon>
        <taxon>Gunneridae</taxon>
        <taxon>Pentapetalae</taxon>
        <taxon>rosids</taxon>
        <taxon>fabids</taxon>
        <taxon>Fagales</taxon>
        <taxon>Fagaceae</taxon>
        <taxon>Quercus</taxon>
    </lineage>
</organism>
<evidence type="ECO:0000313" key="7">
    <source>
        <dbReference type="Proteomes" id="UP000237347"/>
    </source>
</evidence>
<feature type="domain" description="RRM" evidence="5">
    <location>
        <begin position="482"/>
        <end position="558"/>
    </location>
</feature>
<dbReference type="CDD" id="cd12330">
    <property type="entry name" value="RRM2_Hrp1p"/>
    <property type="match status" value="2"/>
</dbReference>
<keyword evidence="6" id="KW-0687">Ribonucleoprotein</keyword>
<protein>
    <submittedName>
        <fullName evidence="6">Heterogeneous nuclear ribonucleoprotein 1</fullName>
    </submittedName>
</protein>
<dbReference type="InterPro" id="IPR012677">
    <property type="entry name" value="Nucleotide-bd_a/b_plait_sf"/>
</dbReference>
<feature type="domain" description="RRM" evidence="5">
    <location>
        <begin position="582"/>
        <end position="659"/>
    </location>
</feature>
<dbReference type="Gene3D" id="3.30.70.330">
    <property type="match status" value="4"/>
</dbReference>
<dbReference type="InterPro" id="IPR035979">
    <property type="entry name" value="RBD_domain_sf"/>
</dbReference>
<dbReference type="Proteomes" id="UP000237347">
    <property type="component" value="Unassembled WGS sequence"/>
</dbReference>
<name>A0AAW0ILP8_QUESU</name>
<keyword evidence="7" id="KW-1185">Reference proteome</keyword>
<evidence type="ECO:0000313" key="6">
    <source>
        <dbReference type="EMBL" id="KAK7815244.1"/>
    </source>
</evidence>
<dbReference type="SUPFAM" id="SSF54928">
    <property type="entry name" value="RNA-binding domain, RBD"/>
    <property type="match status" value="4"/>
</dbReference>
<dbReference type="GO" id="GO:0003729">
    <property type="term" value="F:mRNA binding"/>
    <property type="evidence" value="ECO:0007669"/>
    <property type="project" value="TreeGrafter"/>
</dbReference>
<proteinExistence type="predicted"/>
<dbReference type="EMBL" id="PKMF04001023">
    <property type="protein sequence ID" value="KAK7815244.1"/>
    <property type="molecule type" value="Genomic_DNA"/>
</dbReference>
<evidence type="ECO:0000256" key="2">
    <source>
        <dbReference type="ARBA" id="ARBA00022884"/>
    </source>
</evidence>
<dbReference type="PROSITE" id="PS50102">
    <property type="entry name" value="RRM"/>
    <property type="match status" value="4"/>
</dbReference>
<comment type="caution">
    <text evidence="6">The sequence shown here is derived from an EMBL/GenBank/DDBJ whole genome shotgun (WGS) entry which is preliminary data.</text>
</comment>
<dbReference type="InterPro" id="IPR000504">
    <property type="entry name" value="RRM_dom"/>
</dbReference>
<dbReference type="GO" id="GO:0006417">
    <property type="term" value="P:regulation of translation"/>
    <property type="evidence" value="ECO:0007669"/>
    <property type="project" value="TreeGrafter"/>
</dbReference>
<dbReference type="Pfam" id="PF00076">
    <property type="entry name" value="RRM_1"/>
    <property type="match status" value="4"/>
</dbReference>
<feature type="region of interest" description="Disordered" evidence="4">
    <location>
        <begin position="350"/>
        <end position="371"/>
    </location>
</feature>
<accession>A0AAW0ILP8</accession>
<dbReference type="FunFam" id="3.30.70.330:FF:000102">
    <property type="entry name" value="Heterogeneous nuclear ribonucleoprotein 1"/>
    <property type="match status" value="2"/>
</dbReference>
<feature type="region of interest" description="Disordered" evidence="4">
    <location>
        <begin position="826"/>
        <end position="847"/>
    </location>
</feature>
<sequence length="985" mass="104914">MESDLGKLFIGGISWDTDEERLKDYFRKYGEVVEAVIMRDRATGRARGFGFVVFADPAVAERVIMDKHIIDGRTVEAKKAVPKDDQHILNRTPGSVHGSPGPGRTKKIFVGGLASTVTESDFKKYFDQFGTITDVVVMYDHNTQRPRGFGFITYDSEDAVDRVLLKQFHELNGKMVEVKRAVPKELSPGSSRSPIVGYNYNLSRANSFLNNYVQGYNMSPVGGYGVRMDGRFNQVASGRSGFSPFGTTGYGMSLNLEPGLSPSYGGNSNFGNSLGYARMLSPYYSGNSNRYSTPIGYSGGNGRNDSLLSSTTRNVWGNGGLNNAVNSSSPGAYLNSGSGSFGVFGNSSANWGPSPGSTQGGGSPPGYTSGNIGYGNGDNSFGLGAGGGYGRNSGTGLAQSSSFAASSGSYEGSYGDLYRSGSVYGDSTWRSTTPELDGSGSFGYALGNMSSDVTAKSSEGYIGSYNVTSRQANREEMESDLGKLFIGGISWDTDEERLKDYFRKYGEVVEAVIMRDRATGRARGFGFVVFADPAVAERVIMDKHIIDGRTVEAKKAVPKDDQHILNRTPGSVHGSPGPGRTKKIFVGGLASTVTESDFKKYFDQFGTITDVVVMYDHNTQRPRGFGFITYDSEDAVDRVLLKQFHELNGKMVEVKRAVPKELSPGSSRSPIVGYNYNLSRANSFLNNYVQGYNMSPVGGYGVRMDGRFNQVASGRSGFSPFGTTGYGMSLNLEPGLSPSYGGNSNFGNSLGYARMLSPYYSGNSNRYSTPIGYSGGNGRNDSLLSSTTRNVWGNGGLNNAVNSSSPGAYLNSGSGSFGVFGNSSANWGPSPGSTQGGGSPPGYTSGNIGYGNGDNSFGLGAGGGYGRNSGTGLAQSSSFAASSGSYEGSYGDLYRSGSVYGDSTWRSTTPELDGSGSFGYALGNMSSDVTAKSSEGYIGSYNVTSRQANRGNTLASLNDFWSSSLHLVWFRSKKFNERETENLLT</sequence>
<dbReference type="GO" id="GO:1990904">
    <property type="term" value="C:ribonucleoprotein complex"/>
    <property type="evidence" value="ECO:0007669"/>
    <property type="project" value="UniProtKB-KW"/>
</dbReference>
<dbReference type="FunFam" id="3.30.70.330:FF:000051">
    <property type="entry name" value="Heterogeneous nuclear ribonucleoprotein 1"/>
    <property type="match status" value="2"/>
</dbReference>
<dbReference type="CDD" id="cd12325">
    <property type="entry name" value="RRM1_hnRNPA_hnRNPD_like"/>
    <property type="match status" value="2"/>
</dbReference>
<evidence type="ECO:0000256" key="3">
    <source>
        <dbReference type="PROSITE-ProRule" id="PRU00176"/>
    </source>
</evidence>
<evidence type="ECO:0000259" key="5">
    <source>
        <dbReference type="PROSITE" id="PS50102"/>
    </source>
</evidence>
<dbReference type="SMART" id="SM00360">
    <property type="entry name" value="RRM"/>
    <property type="match status" value="4"/>
</dbReference>